<evidence type="ECO:0000313" key="8">
    <source>
        <dbReference type="Proteomes" id="UP001501251"/>
    </source>
</evidence>
<evidence type="ECO:0000256" key="4">
    <source>
        <dbReference type="ARBA" id="ARBA00023004"/>
    </source>
</evidence>
<keyword evidence="5" id="KW-0223">Dioxygenase</keyword>
<feature type="region of interest" description="Disordered" evidence="6">
    <location>
        <begin position="1"/>
        <end position="21"/>
    </location>
</feature>
<evidence type="ECO:0000256" key="2">
    <source>
        <dbReference type="ARBA" id="ARBA00022723"/>
    </source>
</evidence>
<dbReference type="EC" id="1.13.11.-" evidence="5"/>
<organism evidence="7 8">
    <name type="scientific">Streptosporangium oxazolinicum</name>
    <dbReference type="NCBI Taxonomy" id="909287"/>
    <lineage>
        <taxon>Bacteria</taxon>
        <taxon>Bacillati</taxon>
        <taxon>Actinomycetota</taxon>
        <taxon>Actinomycetes</taxon>
        <taxon>Streptosporangiales</taxon>
        <taxon>Streptosporangiaceae</taxon>
        <taxon>Streptosporangium</taxon>
    </lineage>
</organism>
<dbReference type="EMBL" id="BAABAQ010000006">
    <property type="protein sequence ID" value="GAA4193493.1"/>
    <property type="molecule type" value="Genomic_DNA"/>
</dbReference>
<accession>A0ABP8AZD1</accession>
<reference evidence="8" key="1">
    <citation type="journal article" date="2019" name="Int. J. Syst. Evol. Microbiol.">
        <title>The Global Catalogue of Microorganisms (GCM) 10K type strain sequencing project: providing services to taxonomists for standard genome sequencing and annotation.</title>
        <authorList>
            <consortium name="The Broad Institute Genomics Platform"/>
            <consortium name="The Broad Institute Genome Sequencing Center for Infectious Disease"/>
            <person name="Wu L."/>
            <person name="Ma J."/>
        </authorList>
    </citation>
    <scope>NUCLEOTIDE SEQUENCE [LARGE SCALE GENOMIC DNA]</scope>
    <source>
        <strain evidence="8">JCM 17388</strain>
    </source>
</reference>
<sequence length="446" mass="48792">MTPSYLQGDLAPVPDETDAHDLPVDGVLPAELTGRYFRNGPNPLPGQDPGHWFAGHGMLHGVRLRDGRAEWYRNRWTRTTSFTDDPLFLTDSGETDSGERDLAAVTANTSVIRHSERIFALVESGLPYEIGPELDTIGSCDFGGRLTTAMTAHPKEDPRTGELLFFGYGFAPPYLTYHRLSAGGELVESRQVEVPGPTMMHDFAITENHVVWLDLPVLFDMEVAMERRGLPYRWDDAYGARLGVMGRADGRVRWFDVDPCYVFHVGNAHEDAAGRVVLDAIRYTPRSFQGLWERISGGTGGVPGPAAPGDVRLGASLHRWTLDPESGIAKDEHLDDRATEFPTVNPARTGLPSRYLYTVAHNTIVKYDVETGASDVRETGGATGEAVFVPSGNARAEDDGWLMSIVTAGNDSSLRVLDAGTLESVATVRLPRRVPAGFHGSWFADS</sequence>
<keyword evidence="3 5" id="KW-0560">Oxidoreductase</keyword>
<dbReference type="PANTHER" id="PTHR10543">
    <property type="entry name" value="BETA-CAROTENE DIOXYGENASE"/>
    <property type="match status" value="1"/>
</dbReference>
<name>A0ABP8AZD1_9ACTN</name>
<dbReference type="Proteomes" id="UP001501251">
    <property type="component" value="Unassembled WGS sequence"/>
</dbReference>
<proteinExistence type="inferred from homology"/>
<keyword evidence="4 5" id="KW-0408">Iron</keyword>
<evidence type="ECO:0000256" key="1">
    <source>
        <dbReference type="ARBA" id="ARBA00006787"/>
    </source>
</evidence>
<evidence type="ECO:0000313" key="7">
    <source>
        <dbReference type="EMBL" id="GAA4193493.1"/>
    </source>
</evidence>
<evidence type="ECO:0000256" key="3">
    <source>
        <dbReference type="ARBA" id="ARBA00023002"/>
    </source>
</evidence>
<gene>
    <name evidence="7" type="ORF">GCM10022252_36480</name>
</gene>
<dbReference type="InterPro" id="IPR004294">
    <property type="entry name" value="Carotenoid_Oase"/>
</dbReference>
<evidence type="ECO:0000256" key="6">
    <source>
        <dbReference type="SAM" id="MobiDB-lite"/>
    </source>
</evidence>
<dbReference type="Pfam" id="PF03055">
    <property type="entry name" value="RPE65"/>
    <property type="match status" value="1"/>
</dbReference>
<keyword evidence="8" id="KW-1185">Reference proteome</keyword>
<protein>
    <recommendedName>
        <fullName evidence="5">Dioxygenase</fullName>
        <ecNumber evidence="5">1.13.11.-</ecNumber>
    </recommendedName>
</protein>
<comment type="cofactor">
    <cofactor evidence="5">
        <name>Fe(2+)</name>
        <dbReference type="ChEBI" id="CHEBI:29033"/>
    </cofactor>
    <text evidence="5">Binds 1 Fe(2+) ion per subunit.</text>
</comment>
<evidence type="ECO:0000256" key="5">
    <source>
        <dbReference type="RuleBase" id="RU364048"/>
    </source>
</evidence>
<dbReference type="PANTHER" id="PTHR10543:SF89">
    <property type="entry name" value="CAROTENOID 9,10(9',10')-CLEAVAGE DIOXYGENASE 1"/>
    <property type="match status" value="1"/>
</dbReference>
<keyword evidence="2 5" id="KW-0479">Metal-binding</keyword>
<comment type="similarity">
    <text evidence="1 5">Belongs to the carotenoid oxygenase family.</text>
</comment>
<comment type="caution">
    <text evidence="7">The sequence shown here is derived from an EMBL/GenBank/DDBJ whole genome shotgun (WGS) entry which is preliminary data.</text>
</comment>
<dbReference type="RefSeq" id="WP_344919113.1">
    <property type="nucleotide sequence ID" value="NZ_BAABAQ010000006.1"/>
</dbReference>